<accession>A0A836FQG6</accession>
<dbReference type="GO" id="GO:0005634">
    <property type="term" value="C:nucleus"/>
    <property type="evidence" value="ECO:0007669"/>
    <property type="project" value="TreeGrafter"/>
</dbReference>
<dbReference type="Pfam" id="PF00856">
    <property type="entry name" value="SET"/>
    <property type="match status" value="1"/>
</dbReference>
<dbReference type="Proteomes" id="UP000674179">
    <property type="component" value="Chromosome 35"/>
</dbReference>
<evidence type="ECO:0000256" key="1">
    <source>
        <dbReference type="SAM" id="MobiDB-lite"/>
    </source>
</evidence>
<dbReference type="RefSeq" id="XP_067688709.1">
    <property type="nucleotide sequence ID" value="XM_067832606.1"/>
</dbReference>
<dbReference type="PANTHER" id="PTHR12197">
    <property type="entry name" value="HISTONE-LYSINE N-METHYLTRANSFERASE SMYD"/>
    <property type="match status" value="1"/>
</dbReference>
<feature type="compositionally biased region" description="Polar residues" evidence="1">
    <location>
        <begin position="52"/>
        <end position="67"/>
    </location>
</feature>
<dbReference type="EMBL" id="JAFHKP010000035">
    <property type="protein sequence ID" value="KAG5467187.1"/>
    <property type="molecule type" value="Genomic_DNA"/>
</dbReference>
<evidence type="ECO:0000313" key="5">
    <source>
        <dbReference type="Proteomes" id="UP000674179"/>
    </source>
</evidence>
<feature type="region of interest" description="Disordered" evidence="1">
    <location>
        <begin position="486"/>
        <end position="510"/>
    </location>
</feature>
<feature type="region of interest" description="Disordered" evidence="1">
    <location>
        <begin position="97"/>
        <end position="146"/>
    </location>
</feature>
<keyword evidence="2" id="KW-0732">Signal</keyword>
<dbReference type="AlphaFoldDB" id="A0A836FQG6"/>
<dbReference type="KEGG" id="lenr:94168116"/>
<gene>
    <name evidence="4" type="ORF">CUR178_00828</name>
</gene>
<dbReference type="OrthoDB" id="1028014at2759"/>
<feature type="region of interest" description="Disordered" evidence="1">
    <location>
        <begin position="21"/>
        <end position="79"/>
    </location>
</feature>
<dbReference type="Gene3D" id="2.170.270.10">
    <property type="entry name" value="SET domain"/>
    <property type="match status" value="2"/>
</dbReference>
<feature type="chain" id="PRO_5032428297" description="SET domain-containing protein" evidence="2">
    <location>
        <begin position="20"/>
        <end position="732"/>
    </location>
</feature>
<dbReference type="InterPro" id="IPR050869">
    <property type="entry name" value="H3K4_H4K5_MeTrfase"/>
</dbReference>
<comment type="caution">
    <text evidence="4">The sequence shown here is derived from an EMBL/GenBank/DDBJ whole genome shotgun (WGS) entry which is preliminary data.</text>
</comment>
<feature type="domain" description="SET" evidence="3">
    <location>
        <begin position="286"/>
        <end position="588"/>
    </location>
</feature>
<protein>
    <recommendedName>
        <fullName evidence="3">SET domain-containing protein</fullName>
    </recommendedName>
</protein>
<dbReference type="PROSITE" id="PS50280">
    <property type="entry name" value="SET"/>
    <property type="match status" value="1"/>
</dbReference>
<dbReference type="PANTHER" id="PTHR12197:SF279">
    <property type="entry name" value="SET DOMAIN-CONTAINING PROTEIN"/>
    <property type="match status" value="1"/>
</dbReference>
<dbReference type="GeneID" id="94168116"/>
<dbReference type="InterPro" id="IPR001214">
    <property type="entry name" value="SET_dom"/>
</dbReference>
<dbReference type="SMART" id="SM00317">
    <property type="entry name" value="SET"/>
    <property type="match status" value="1"/>
</dbReference>
<evidence type="ECO:0000256" key="2">
    <source>
        <dbReference type="SAM" id="SignalP"/>
    </source>
</evidence>
<reference evidence="4 5" key="1">
    <citation type="submission" date="2021-02" db="EMBL/GenBank/DDBJ databases">
        <title>Leishmania (Mundinia) enrietti genome sequencing and assembly.</title>
        <authorList>
            <person name="Almutairi H."/>
            <person name="Gatherer D."/>
        </authorList>
    </citation>
    <scope>NUCLEOTIDE SEQUENCE [LARGE SCALE GENOMIC DNA]</scope>
    <source>
        <strain evidence="4">CUR178</strain>
    </source>
</reference>
<dbReference type="SUPFAM" id="SSF82199">
    <property type="entry name" value="SET domain"/>
    <property type="match status" value="2"/>
</dbReference>
<feature type="compositionally biased region" description="Low complexity" evidence="1">
    <location>
        <begin position="37"/>
        <end position="51"/>
    </location>
</feature>
<name>A0A836FQG6_LEIEN</name>
<evidence type="ECO:0000259" key="3">
    <source>
        <dbReference type="PROSITE" id="PS50280"/>
    </source>
</evidence>
<feature type="signal peptide" evidence="2">
    <location>
        <begin position="1"/>
        <end position="19"/>
    </location>
</feature>
<proteinExistence type="predicted"/>
<sequence>MRRASLPLVLCALSPCVQRWQRSTSATAPGEPVPLPSSSTATSTEVSASKAPQPTISSSAAHSVSTADQRRGSDAPYRSLYPRVRLRATTQERPYKRRGFVAFEDAEAGGEQRPRSRGGSPQEASLFPRAAETSGTAISSDHRRSLAQAPLTAEAGSLDQRSDTAVGNEVQQFLDEAQRQVDVARHARNQTIPFPPKPEATSPEFRRVKQHAKMKIEVPDPDYPTFARKDQVVQLPPPQEHPWVRKNTPTGPFIVHGDGQIHQTGGTGQVDFDDTSVNEKLPQSYRGLQHRSTLQRQLPQDNGRVLQGAVIKHSFTLTGRGVFATRRIAKGETIMIVQSTARNVGVKGELQRLEEMCTDILIACRDGDARACDFLHDWILTGQPSSLLEHWPESSTSRVLDAIGGADVLSALELHPIHIARIAAIIDLNSFLVESSVSERRGMAYFPEAGFLNHSCVPNATYDIVPEHVFRDTDYYLDEATRADAVEAEEEDAKSIATPSNDAETGPMAAPWSACTAQPPAAMEDASSIQVAVGDGVPGGQRSAAFFGSEDRLSAYPDLTEADAPVYLFCCRADKAIDAGEEIVISYVPPQWSFDNRQYVLHDRYRFWCKCPKCSPVLDKKYARVPKMIVVMVLVSITLQIIVLRQRNLKYSVDEDVRQLAAMSEEERLEELRARGIDTEAMTQDAVKRRKQRCVGLFEMLEEERLNRIYEPDNRGPMNIVNLMDAHAKPPR</sequence>
<evidence type="ECO:0000313" key="4">
    <source>
        <dbReference type="EMBL" id="KAG5467187.1"/>
    </source>
</evidence>
<dbReference type="InterPro" id="IPR046341">
    <property type="entry name" value="SET_dom_sf"/>
</dbReference>
<keyword evidence="5" id="KW-1185">Reference proteome</keyword>
<organism evidence="4 5">
    <name type="scientific">Leishmania enriettii</name>
    <dbReference type="NCBI Taxonomy" id="5663"/>
    <lineage>
        <taxon>Eukaryota</taxon>
        <taxon>Discoba</taxon>
        <taxon>Euglenozoa</taxon>
        <taxon>Kinetoplastea</taxon>
        <taxon>Metakinetoplastina</taxon>
        <taxon>Trypanosomatida</taxon>
        <taxon>Trypanosomatidae</taxon>
        <taxon>Leishmaniinae</taxon>
        <taxon>Leishmania</taxon>
    </lineage>
</organism>